<feature type="transmembrane region" description="Helical" evidence="10">
    <location>
        <begin position="53"/>
        <end position="72"/>
    </location>
</feature>
<feature type="region of interest" description="Disordered" evidence="9">
    <location>
        <begin position="1"/>
        <end position="20"/>
    </location>
</feature>
<feature type="transmembrane region" description="Helical" evidence="10">
    <location>
        <begin position="422"/>
        <end position="440"/>
    </location>
</feature>
<evidence type="ECO:0000256" key="10">
    <source>
        <dbReference type="SAM" id="Phobius"/>
    </source>
</evidence>
<gene>
    <name evidence="11" type="ORF">Bca52824_032836</name>
</gene>
<dbReference type="InterPro" id="IPR044566">
    <property type="entry name" value="RMV1-like"/>
</dbReference>
<dbReference type="Proteomes" id="UP000886595">
    <property type="component" value="Unassembled WGS sequence"/>
</dbReference>
<evidence type="ECO:0008006" key="13">
    <source>
        <dbReference type="Google" id="ProtNLM"/>
    </source>
</evidence>
<evidence type="ECO:0000256" key="7">
    <source>
        <dbReference type="ARBA" id="ARBA00023136"/>
    </source>
</evidence>
<keyword evidence="6 10" id="KW-1133">Transmembrane helix</keyword>
<feature type="transmembrane region" description="Helical" evidence="10">
    <location>
        <begin position="391"/>
        <end position="416"/>
    </location>
</feature>
<dbReference type="PANTHER" id="PTHR45826:SF16">
    <property type="entry name" value="POLYAMINE TRANSPORTER"/>
    <property type="match status" value="1"/>
</dbReference>
<sequence length="473" mass="51665">MRDYNNNDQSHGDVPSPKTATNSIKKVSMLPLVFLIFYEVSGGPFGAEGIVNAAGPLLALLGFVIFPFIWCIPEALITAEMSTMFPVNGGFVVWVSSALGPFWGFQVGWMKWLCGVIDNALYPVLFLDYLKSAIPVLSTGLPRVASILILTLLLTYLNYRGLTIVGWTAVLMGVFSMLPFAVMSLISIPKLQPSRWLVMDIGDVNWNLYLNTLFWNLNYWDSVSTLAGEVANPKQTLPKALCYGVIFVALSNFLPILSGTGAIPLNRELWTDGYLAEVAGTIGGGWLSLWVQAAAATSNMGMFVAEMSSDSFQLLGMAELGMLPEAFSKRSRYGTPLLGIVCSASGVLLLSGLSFQEIVAAENMLYCGGMVLEFAAFVRTRMEHPAASRPYKIPVGAVGSVLICVPPVVLICLVVVLSTFKVAVVSFVMVMVGFVMKPCLDHMDRMRWVTFSVSCDLPEFQKESQEMEESLLR</sequence>
<dbReference type="OrthoDB" id="5982228at2759"/>
<evidence type="ECO:0000256" key="1">
    <source>
        <dbReference type="ARBA" id="ARBA00004651"/>
    </source>
</evidence>
<comment type="subcellular location">
    <subcellularLocation>
        <location evidence="1">Cell membrane</location>
        <topology evidence="1">Multi-pass membrane protein</topology>
    </subcellularLocation>
</comment>
<name>A0A8X7V5I2_BRACI</name>
<reference evidence="11 12" key="1">
    <citation type="submission" date="2020-02" db="EMBL/GenBank/DDBJ databases">
        <authorList>
            <person name="Ma Q."/>
            <person name="Huang Y."/>
            <person name="Song X."/>
            <person name="Pei D."/>
        </authorList>
    </citation>
    <scope>NUCLEOTIDE SEQUENCE [LARGE SCALE GENOMIC DNA]</scope>
    <source>
        <strain evidence="11">Sxm20200214</strain>
        <tissue evidence="11">Leaf</tissue>
    </source>
</reference>
<evidence type="ECO:0000313" key="12">
    <source>
        <dbReference type="Proteomes" id="UP000886595"/>
    </source>
</evidence>
<evidence type="ECO:0000256" key="5">
    <source>
        <dbReference type="ARBA" id="ARBA00022847"/>
    </source>
</evidence>
<dbReference type="GO" id="GO:0005886">
    <property type="term" value="C:plasma membrane"/>
    <property type="evidence" value="ECO:0007669"/>
    <property type="project" value="UniProtKB-SubCell"/>
</dbReference>
<evidence type="ECO:0000256" key="2">
    <source>
        <dbReference type="ARBA" id="ARBA00022448"/>
    </source>
</evidence>
<dbReference type="GO" id="GO:0015203">
    <property type="term" value="F:polyamine transmembrane transporter activity"/>
    <property type="evidence" value="ECO:0007669"/>
    <property type="project" value="UniProtKB-ARBA"/>
</dbReference>
<keyword evidence="5" id="KW-0769">Symport</keyword>
<feature type="transmembrane region" description="Helical" evidence="10">
    <location>
        <begin position="241"/>
        <end position="265"/>
    </location>
</feature>
<evidence type="ECO:0000313" key="11">
    <source>
        <dbReference type="EMBL" id="KAG2304185.1"/>
    </source>
</evidence>
<keyword evidence="7 10" id="KW-0472">Membrane</keyword>
<dbReference type="AlphaFoldDB" id="A0A8X7V5I2"/>
<evidence type="ECO:0000256" key="9">
    <source>
        <dbReference type="SAM" id="MobiDB-lite"/>
    </source>
</evidence>
<organism evidence="11 12">
    <name type="scientific">Brassica carinata</name>
    <name type="common">Ethiopian mustard</name>
    <name type="synonym">Abyssinian cabbage</name>
    <dbReference type="NCBI Taxonomy" id="52824"/>
    <lineage>
        <taxon>Eukaryota</taxon>
        <taxon>Viridiplantae</taxon>
        <taxon>Streptophyta</taxon>
        <taxon>Embryophyta</taxon>
        <taxon>Tracheophyta</taxon>
        <taxon>Spermatophyta</taxon>
        <taxon>Magnoliopsida</taxon>
        <taxon>eudicotyledons</taxon>
        <taxon>Gunneridae</taxon>
        <taxon>Pentapetalae</taxon>
        <taxon>rosids</taxon>
        <taxon>malvids</taxon>
        <taxon>Brassicales</taxon>
        <taxon>Brassicaceae</taxon>
        <taxon>Brassiceae</taxon>
        <taxon>Brassica</taxon>
    </lineage>
</organism>
<feature type="transmembrane region" description="Helical" evidence="10">
    <location>
        <begin position="84"/>
        <end position="103"/>
    </location>
</feature>
<feature type="transmembrane region" description="Helical" evidence="10">
    <location>
        <begin position="337"/>
        <end position="355"/>
    </location>
</feature>
<keyword evidence="12" id="KW-1185">Reference proteome</keyword>
<evidence type="ECO:0000256" key="4">
    <source>
        <dbReference type="ARBA" id="ARBA00022692"/>
    </source>
</evidence>
<keyword evidence="2" id="KW-0813">Transport</keyword>
<dbReference type="EMBL" id="JAAMPC010000007">
    <property type="protein sequence ID" value="KAG2304185.1"/>
    <property type="molecule type" value="Genomic_DNA"/>
</dbReference>
<proteinExistence type="inferred from homology"/>
<accession>A0A8X7V5I2</accession>
<evidence type="ECO:0000256" key="8">
    <source>
        <dbReference type="ARBA" id="ARBA00024041"/>
    </source>
</evidence>
<feature type="transmembrane region" description="Helical" evidence="10">
    <location>
        <begin position="165"/>
        <end position="186"/>
    </location>
</feature>
<dbReference type="FunFam" id="1.20.1740.10:FF:000041">
    <property type="entry name" value="Amino acid permease, putative"/>
    <property type="match status" value="1"/>
</dbReference>
<evidence type="ECO:0000256" key="6">
    <source>
        <dbReference type="ARBA" id="ARBA00022989"/>
    </source>
</evidence>
<keyword evidence="3" id="KW-1003">Cell membrane</keyword>
<dbReference type="InterPro" id="IPR002293">
    <property type="entry name" value="AA/rel_permease1"/>
</dbReference>
<feature type="transmembrane region" description="Helical" evidence="10">
    <location>
        <begin position="141"/>
        <end position="159"/>
    </location>
</feature>
<dbReference type="PIRSF" id="PIRSF006060">
    <property type="entry name" value="AA_transporter"/>
    <property type="match status" value="1"/>
</dbReference>
<protein>
    <recommendedName>
        <fullName evidence="13">Polyamine transporter</fullName>
    </recommendedName>
</protein>
<dbReference type="Gene3D" id="1.20.1740.10">
    <property type="entry name" value="Amino acid/polyamine transporter I"/>
    <property type="match status" value="1"/>
</dbReference>
<comment type="similarity">
    <text evidence="8">Belongs to the amino acid-polyamine-organocation (APC) superfamily. Polyamine:cation symporter (PHS) (TC 2.A.3.12) family.</text>
</comment>
<comment type="caution">
    <text evidence="11">The sequence shown here is derived from an EMBL/GenBank/DDBJ whole genome shotgun (WGS) entry which is preliminary data.</text>
</comment>
<dbReference type="GO" id="GO:0015293">
    <property type="term" value="F:symporter activity"/>
    <property type="evidence" value="ECO:0007669"/>
    <property type="project" value="UniProtKB-KW"/>
</dbReference>
<dbReference type="PANTHER" id="PTHR45826">
    <property type="entry name" value="POLYAMINE TRANSPORTER PUT1"/>
    <property type="match status" value="1"/>
</dbReference>
<evidence type="ECO:0000256" key="3">
    <source>
        <dbReference type="ARBA" id="ARBA00022475"/>
    </source>
</evidence>
<feature type="transmembrane region" description="Helical" evidence="10">
    <location>
        <begin position="27"/>
        <end position="47"/>
    </location>
</feature>
<keyword evidence="4 10" id="KW-0812">Transmembrane</keyword>
<dbReference type="Pfam" id="PF13520">
    <property type="entry name" value="AA_permease_2"/>
    <property type="match status" value="1"/>
</dbReference>